<protein>
    <submittedName>
        <fullName evidence="2">HNH endonuclease</fullName>
    </submittedName>
</protein>
<dbReference type="Proteomes" id="UP001146430">
    <property type="component" value="Unassembled WGS sequence"/>
</dbReference>
<keyword evidence="2" id="KW-0255">Endonuclease</keyword>
<dbReference type="RefSeq" id="WP_269946179.1">
    <property type="nucleotide sequence ID" value="NZ_JAKMUU010000002.1"/>
</dbReference>
<dbReference type="InterPro" id="IPR052892">
    <property type="entry name" value="NA-targeting_endonuclease"/>
</dbReference>
<dbReference type="InterPro" id="IPR003615">
    <property type="entry name" value="HNH_nuc"/>
</dbReference>
<dbReference type="CDD" id="cd00085">
    <property type="entry name" value="HNHc"/>
    <property type="match status" value="1"/>
</dbReference>
<proteinExistence type="predicted"/>
<dbReference type="PANTHER" id="PTHR33877">
    <property type="entry name" value="SLL1193 PROTEIN"/>
    <property type="match status" value="1"/>
</dbReference>
<reference evidence="2" key="1">
    <citation type="submission" date="2022-02" db="EMBL/GenBank/DDBJ databases">
        <title>Corynebacterium sp. from urogenital microbiome.</title>
        <authorList>
            <person name="Cappelli E.A."/>
            <person name="Ribeiro T.G."/>
            <person name="Peixe L."/>
        </authorList>
    </citation>
    <scope>NUCLEOTIDE SEQUENCE</scope>
    <source>
        <strain evidence="2">C8Ua_181</strain>
    </source>
</reference>
<keyword evidence="2" id="KW-0540">Nuclease</keyword>
<dbReference type="Gene3D" id="1.10.30.50">
    <property type="match status" value="1"/>
</dbReference>
<dbReference type="PANTHER" id="PTHR33877:SF2">
    <property type="entry name" value="OS07G0170200 PROTEIN"/>
    <property type="match status" value="1"/>
</dbReference>
<comment type="caution">
    <text evidence="2">The sequence shown here is derived from an EMBL/GenBank/DDBJ whole genome shotgun (WGS) entry which is preliminary data.</text>
</comment>
<feature type="domain" description="HNH nuclease" evidence="1">
    <location>
        <begin position="116"/>
        <end position="166"/>
    </location>
</feature>
<dbReference type="InterPro" id="IPR002711">
    <property type="entry name" value="HNH"/>
</dbReference>
<dbReference type="GO" id="GO:0008270">
    <property type="term" value="F:zinc ion binding"/>
    <property type="evidence" value="ECO:0007669"/>
    <property type="project" value="InterPro"/>
</dbReference>
<gene>
    <name evidence="2" type="ORF">L8V01_05740</name>
</gene>
<dbReference type="EMBL" id="JAKMUU010000002">
    <property type="protein sequence ID" value="MCZ9306981.1"/>
    <property type="molecule type" value="Genomic_DNA"/>
</dbReference>
<dbReference type="GO" id="GO:0004519">
    <property type="term" value="F:endonuclease activity"/>
    <property type="evidence" value="ECO:0007669"/>
    <property type="project" value="UniProtKB-KW"/>
</dbReference>
<sequence>MKRAVDWAIRQKGLHPYEKLLLMTMCNSAKKVTGLQTVPLDHVMNIGLTPEQLNSAMYCLEDKELVIDHRFIDDENGVFVGFWLTPEAIDFQIHGEREPKFKIEGVPTNRRTISSSTKLAVLRADGYQCVECGSRDDLCIDHIYPLAKGGSNDYSNLQTLCRRCNSAKGAKLFDEGVFA</sequence>
<organism evidence="2 3">
    <name type="scientific">Corynebacterium curieae</name>
    <dbReference type="NCBI Taxonomy" id="2913500"/>
    <lineage>
        <taxon>Bacteria</taxon>
        <taxon>Bacillati</taxon>
        <taxon>Actinomycetota</taxon>
        <taxon>Actinomycetes</taxon>
        <taxon>Mycobacteriales</taxon>
        <taxon>Corynebacteriaceae</taxon>
        <taxon>Corynebacterium</taxon>
    </lineage>
</organism>
<keyword evidence="2" id="KW-0378">Hydrolase</keyword>
<evidence type="ECO:0000259" key="1">
    <source>
        <dbReference type="SMART" id="SM00507"/>
    </source>
</evidence>
<dbReference type="Pfam" id="PF01844">
    <property type="entry name" value="HNH"/>
    <property type="match status" value="1"/>
</dbReference>
<evidence type="ECO:0000313" key="2">
    <source>
        <dbReference type="EMBL" id="MCZ9306981.1"/>
    </source>
</evidence>
<dbReference type="SMART" id="SM00507">
    <property type="entry name" value="HNHc"/>
    <property type="match status" value="1"/>
</dbReference>
<name>A0A9X3RTH7_9CORY</name>
<dbReference type="GO" id="GO:0003676">
    <property type="term" value="F:nucleic acid binding"/>
    <property type="evidence" value="ECO:0007669"/>
    <property type="project" value="InterPro"/>
</dbReference>
<dbReference type="AlphaFoldDB" id="A0A9X3RTH7"/>
<evidence type="ECO:0000313" key="3">
    <source>
        <dbReference type="Proteomes" id="UP001146430"/>
    </source>
</evidence>
<accession>A0A9X3RTH7</accession>